<proteinExistence type="predicted"/>
<evidence type="ECO:0000256" key="2">
    <source>
        <dbReference type="SAM" id="Phobius"/>
    </source>
</evidence>
<organism evidence="3 4">
    <name type="scientific">Dimargaris cristalligena</name>
    <dbReference type="NCBI Taxonomy" id="215637"/>
    <lineage>
        <taxon>Eukaryota</taxon>
        <taxon>Fungi</taxon>
        <taxon>Fungi incertae sedis</taxon>
        <taxon>Zoopagomycota</taxon>
        <taxon>Kickxellomycotina</taxon>
        <taxon>Dimargaritomycetes</taxon>
        <taxon>Dimargaritales</taxon>
        <taxon>Dimargaritaceae</taxon>
        <taxon>Dimargaris</taxon>
    </lineage>
</organism>
<name>A0A4Q0A0U1_9FUNG</name>
<keyword evidence="2" id="KW-0472">Membrane</keyword>
<evidence type="ECO:0000313" key="3">
    <source>
        <dbReference type="EMBL" id="RKP39348.1"/>
    </source>
</evidence>
<keyword evidence="2" id="KW-1133">Transmembrane helix</keyword>
<evidence type="ECO:0000256" key="1">
    <source>
        <dbReference type="SAM" id="MobiDB-lite"/>
    </source>
</evidence>
<sequence length="278" mass="30544">MAAVTRSQIATFRLTSNIELCFKFMFILLYLFDHTLIFFFLRTSFSKFIALRGSSMSLAWSSMAILCLNFFSIMRHVSLRPSTSLVIDFVGQSWQNKTIVLAFVDGGIMAMQLLWVVILFRSYHPAFQPETSPGDVAASPLDQERVEALLAQLADTLRQHPGSHLSASPTMVAAMALRPGSERSPTLPQRPVSEMVPASSSSPSSSLGSAAANPEQANLLSPSSHAVQTQDDDHLEAEAPTTDGLLFDLTWATITDTYRISREIFNPTSADDNIQLPV</sequence>
<keyword evidence="4" id="KW-1185">Reference proteome</keyword>
<feature type="region of interest" description="Disordered" evidence="1">
    <location>
        <begin position="179"/>
        <end position="233"/>
    </location>
</feature>
<evidence type="ECO:0000313" key="4">
    <source>
        <dbReference type="Proteomes" id="UP000268162"/>
    </source>
</evidence>
<protein>
    <recommendedName>
        <fullName evidence="5">DUF1746 domain-containing protein</fullName>
    </recommendedName>
</protein>
<gene>
    <name evidence="3" type="ORF">BJ085DRAFT_32248</name>
</gene>
<feature type="compositionally biased region" description="Polar residues" evidence="1">
    <location>
        <begin position="215"/>
        <end position="229"/>
    </location>
</feature>
<dbReference type="EMBL" id="ML002277">
    <property type="protein sequence ID" value="RKP39348.1"/>
    <property type="molecule type" value="Genomic_DNA"/>
</dbReference>
<dbReference type="AlphaFoldDB" id="A0A4Q0A0U1"/>
<dbReference type="Proteomes" id="UP000268162">
    <property type="component" value="Unassembled WGS sequence"/>
</dbReference>
<keyword evidence="2" id="KW-0812">Transmembrane</keyword>
<evidence type="ECO:0008006" key="5">
    <source>
        <dbReference type="Google" id="ProtNLM"/>
    </source>
</evidence>
<reference evidence="4" key="1">
    <citation type="journal article" date="2018" name="Nat. Microbiol.">
        <title>Leveraging single-cell genomics to expand the fungal tree of life.</title>
        <authorList>
            <person name="Ahrendt S.R."/>
            <person name="Quandt C.A."/>
            <person name="Ciobanu D."/>
            <person name="Clum A."/>
            <person name="Salamov A."/>
            <person name="Andreopoulos B."/>
            <person name="Cheng J.F."/>
            <person name="Woyke T."/>
            <person name="Pelin A."/>
            <person name="Henrissat B."/>
            <person name="Reynolds N.K."/>
            <person name="Benny G.L."/>
            <person name="Smith M.E."/>
            <person name="James T.Y."/>
            <person name="Grigoriev I.V."/>
        </authorList>
    </citation>
    <scope>NUCLEOTIDE SEQUENCE [LARGE SCALE GENOMIC DNA]</scope>
    <source>
        <strain evidence="4">RSA 468</strain>
    </source>
</reference>
<feature type="compositionally biased region" description="Low complexity" evidence="1">
    <location>
        <begin position="198"/>
        <end position="212"/>
    </location>
</feature>
<feature type="transmembrane region" description="Helical" evidence="2">
    <location>
        <begin position="98"/>
        <end position="120"/>
    </location>
</feature>
<accession>A0A4Q0A0U1</accession>
<feature type="transmembrane region" description="Helical" evidence="2">
    <location>
        <begin position="57"/>
        <end position="78"/>
    </location>
</feature>
<feature type="transmembrane region" description="Helical" evidence="2">
    <location>
        <begin position="24"/>
        <end position="45"/>
    </location>
</feature>